<evidence type="ECO:0000256" key="9">
    <source>
        <dbReference type="ARBA" id="ARBA00023295"/>
    </source>
</evidence>
<dbReference type="CDD" id="cd02853">
    <property type="entry name" value="E_set_MTHase_like_N"/>
    <property type="match status" value="1"/>
</dbReference>
<dbReference type="Pfam" id="PF00128">
    <property type="entry name" value="Alpha-amylase"/>
    <property type="match status" value="1"/>
</dbReference>
<dbReference type="InterPro" id="IPR044901">
    <property type="entry name" value="Trehalose_TreZ_E-set_sf"/>
</dbReference>
<comment type="similarity">
    <text evidence="3 14">Belongs to the glycosyl hydrolase 13 family.</text>
</comment>
<evidence type="ECO:0000256" key="3">
    <source>
        <dbReference type="ARBA" id="ARBA00008061"/>
    </source>
</evidence>
<dbReference type="SUPFAM" id="SSF81296">
    <property type="entry name" value="E set domains"/>
    <property type="match status" value="1"/>
</dbReference>
<dbReference type="Proteomes" id="UP000307378">
    <property type="component" value="Unassembled WGS sequence"/>
</dbReference>
<accession>A0A4S8PVD6</accession>
<comment type="caution">
    <text evidence="18">The sequence shown here is derived from an EMBL/GenBank/DDBJ whole genome shotgun (WGS) entry which is preliminary data.</text>
</comment>
<keyword evidence="7 14" id="KW-0378">Hydrolase</keyword>
<evidence type="ECO:0000256" key="10">
    <source>
        <dbReference type="ARBA" id="ARBA00032057"/>
    </source>
</evidence>
<dbReference type="InterPro" id="IPR012768">
    <property type="entry name" value="Trehalose_TreZ"/>
</dbReference>
<evidence type="ECO:0000256" key="15">
    <source>
        <dbReference type="PIRSR" id="PIRSR006337-1"/>
    </source>
</evidence>
<evidence type="ECO:0000256" key="2">
    <source>
        <dbReference type="ARBA" id="ARBA00005199"/>
    </source>
</evidence>
<evidence type="ECO:0000313" key="18">
    <source>
        <dbReference type="EMBL" id="THV33742.1"/>
    </source>
</evidence>
<evidence type="ECO:0000313" key="19">
    <source>
        <dbReference type="Proteomes" id="UP000307378"/>
    </source>
</evidence>
<feature type="domain" description="Glycosyl hydrolase family 13 catalytic" evidence="17">
    <location>
        <begin position="133"/>
        <end position="494"/>
    </location>
</feature>
<gene>
    <name evidence="18" type="primary">treZ</name>
    <name evidence="18" type="ORF">FAA86_17120</name>
</gene>
<evidence type="ECO:0000256" key="8">
    <source>
        <dbReference type="ARBA" id="ARBA00023277"/>
    </source>
</evidence>
<evidence type="ECO:0000256" key="5">
    <source>
        <dbReference type="ARBA" id="ARBA00015938"/>
    </source>
</evidence>
<keyword evidence="8" id="KW-0119">Carbohydrate metabolism</keyword>
<dbReference type="EC" id="3.2.1.141" evidence="4 13"/>
<name>A0A4S8PVD6_9HYPH</name>
<evidence type="ECO:0000256" key="7">
    <source>
        <dbReference type="ARBA" id="ARBA00022801"/>
    </source>
</evidence>
<dbReference type="AlphaFoldDB" id="A0A4S8PVD6"/>
<dbReference type="PIRSF" id="PIRSF006337">
    <property type="entry name" value="Trehalose_TreZ"/>
    <property type="match status" value="1"/>
</dbReference>
<dbReference type="PANTHER" id="PTHR43651">
    <property type="entry name" value="1,4-ALPHA-GLUCAN-BRANCHING ENZYME"/>
    <property type="match status" value="1"/>
</dbReference>
<dbReference type="InterPro" id="IPR013780">
    <property type="entry name" value="Glyco_hydro_b"/>
</dbReference>
<dbReference type="Gene3D" id="1.10.10.760">
    <property type="entry name" value="E-set domains of sugar-utilizing enzymes"/>
    <property type="match status" value="1"/>
</dbReference>
<organism evidence="18 19">
    <name type="scientific">Rhizobium rosettiformans W3</name>
    <dbReference type="NCBI Taxonomy" id="538378"/>
    <lineage>
        <taxon>Bacteria</taxon>
        <taxon>Pseudomonadati</taxon>
        <taxon>Pseudomonadota</taxon>
        <taxon>Alphaproteobacteria</taxon>
        <taxon>Hyphomicrobiales</taxon>
        <taxon>Rhizobiaceae</taxon>
        <taxon>Rhizobium/Agrobacterium group</taxon>
        <taxon>Rhizobium</taxon>
    </lineage>
</organism>
<evidence type="ECO:0000256" key="14">
    <source>
        <dbReference type="PIRNR" id="PIRNR006337"/>
    </source>
</evidence>
<evidence type="ECO:0000256" key="4">
    <source>
        <dbReference type="ARBA" id="ARBA00012268"/>
    </source>
</evidence>
<dbReference type="InterPro" id="IPR014756">
    <property type="entry name" value="Ig_E-set"/>
</dbReference>
<dbReference type="GO" id="GO:0005992">
    <property type="term" value="P:trehalose biosynthetic process"/>
    <property type="evidence" value="ECO:0007669"/>
    <property type="project" value="UniProtKB-UniRule"/>
</dbReference>
<dbReference type="NCBIfam" id="TIGR02402">
    <property type="entry name" value="trehalose_TreZ"/>
    <property type="match status" value="1"/>
</dbReference>
<sequence length="616" mass="68799">MDERIAGLDAENLDAAPEYRVFPKSWGAEYTAAGEVRFRIYVSGVEALSLRLADEQVPMSTTGDGWFELLATNVPPGTPYRFVLPDGRQIPDPAGRALESDVHGASLVVDPTAYSWKASGWKGRPWSEAVIYEIHVGTFTEEGTFAAAAERLSGLKDLGITTIQLMPVAAFGGRRGWGYDGVLLYTPHPAYGEPADMKAFIDTAHGLGLMVMLDVVYNHLGLDGNYLEAYAPDLFMDEGTPWGPRPDVTRKPMRDFVIENALYWLEEFALDGLRFDAVDRIEDQTSDVHIMEEMALRIRDALPGRHVHLVVEDGRCITALHERAEDNSVRLYDAVWNDGYHHLIHAWATGEHGGHFKVFAKDFWPRIGKTLATGFALQGEKIAEKGEELVGEPSGHLPPVTFINFLQNHDQIGNRGRGDRLWSNIEPDLAARLMGMLLLSPQIPMVFMGDEFQSKGRFFFFADYPADFDQNTPEDRLRQGEAFGSADLMLDEIRDPTDVATFSVSKLDWQEAETEEGSKVKAEFRDLLRKRHEHLMPLLRDIGGGVGHVLTAEEGLLAIDWQLGERRWQLRCNFSDDEATLPPVHGQTIHVMPGEAEADIRDLSRFAPRSLIIACG</sequence>
<dbReference type="SUPFAM" id="SSF51445">
    <property type="entry name" value="(Trans)glycosidases"/>
    <property type="match status" value="1"/>
</dbReference>
<evidence type="ECO:0000256" key="6">
    <source>
        <dbReference type="ARBA" id="ARBA00022490"/>
    </source>
</evidence>
<dbReference type="RefSeq" id="WP_136542388.1">
    <property type="nucleotide sequence ID" value="NZ_STGU01000010.1"/>
</dbReference>
<keyword evidence="9 14" id="KW-0326">Glycosidase</keyword>
<evidence type="ECO:0000256" key="16">
    <source>
        <dbReference type="PIRSR" id="PIRSR006337-3"/>
    </source>
</evidence>
<proteinExistence type="inferred from homology"/>
<feature type="active site" description="Proton donor" evidence="15">
    <location>
        <position position="312"/>
    </location>
</feature>
<dbReference type="SMART" id="SM00642">
    <property type="entry name" value="Aamy"/>
    <property type="match status" value="1"/>
</dbReference>
<comment type="subcellular location">
    <subcellularLocation>
        <location evidence="1 15">Cytoplasm</location>
    </subcellularLocation>
</comment>
<evidence type="ECO:0000256" key="13">
    <source>
        <dbReference type="NCBIfam" id="TIGR02402"/>
    </source>
</evidence>
<comment type="pathway">
    <text evidence="2 14">Glycan biosynthesis; trehalose biosynthesis.</text>
</comment>
<dbReference type="PANTHER" id="PTHR43651:SF11">
    <property type="entry name" value="MALTO-OLIGOSYLTREHALOSE TREHALOHYDROLASE"/>
    <property type="match status" value="1"/>
</dbReference>
<evidence type="ECO:0000256" key="1">
    <source>
        <dbReference type="ARBA" id="ARBA00004496"/>
    </source>
</evidence>
<dbReference type="Gene3D" id="2.60.40.1180">
    <property type="entry name" value="Golgi alpha-mannosidase II"/>
    <property type="match status" value="1"/>
</dbReference>
<dbReference type="Gene3D" id="3.20.20.80">
    <property type="entry name" value="Glycosidases"/>
    <property type="match status" value="1"/>
</dbReference>
<evidence type="ECO:0000256" key="12">
    <source>
        <dbReference type="ARBA" id="ARBA00034013"/>
    </source>
</evidence>
<comment type="catalytic activity">
    <reaction evidence="12 14">
        <text>hydrolysis of (1-&gt;4)-alpha-D-glucosidic linkage in 4-alpha-D-[(1-&gt;4)-alpha-D-glucanosyl]n trehalose to yield trehalose and (1-&gt;4)-alpha-D-glucan.</text>
        <dbReference type="EC" id="3.2.1.141"/>
    </reaction>
</comment>
<protein>
    <recommendedName>
        <fullName evidence="5 13">Malto-oligosyltrehalose trehalohydrolase</fullName>
        <shortName evidence="14">MTHase</shortName>
        <ecNumber evidence="4 13">3.2.1.141</ecNumber>
    </recommendedName>
    <alternativeName>
        <fullName evidence="11 14">4-alpha-D-((1-&gt;4)-alpha-D-glucano)trehalose trehalohydrolase</fullName>
    </alternativeName>
    <alternativeName>
        <fullName evidence="10 14">Maltooligosyl trehalose trehalohydrolase</fullName>
    </alternativeName>
</protein>
<dbReference type="GO" id="GO:0005737">
    <property type="term" value="C:cytoplasm"/>
    <property type="evidence" value="ECO:0007669"/>
    <property type="project" value="UniProtKB-SubCell"/>
</dbReference>
<dbReference type="InterPro" id="IPR006047">
    <property type="entry name" value="GH13_cat_dom"/>
</dbReference>
<dbReference type="Gene3D" id="2.60.40.10">
    <property type="entry name" value="Immunoglobulins"/>
    <property type="match status" value="1"/>
</dbReference>
<evidence type="ECO:0000256" key="11">
    <source>
        <dbReference type="ARBA" id="ARBA00033284"/>
    </source>
</evidence>
<dbReference type="EMBL" id="STGU01000010">
    <property type="protein sequence ID" value="THV33742.1"/>
    <property type="molecule type" value="Genomic_DNA"/>
</dbReference>
<reference evidence="18 19" key="1">
    <citation type="submission" date="2019-04" db="EMBL/GenBank/DDBJ databases">
        <title>genome sequence of strain W3.</title>
        <authorList>
            <person name="Gao J."/>
            <person name="Sun J."/>
        </authorList>
    </citation>
    <scope>NUCLEOTIDE SEQUENCE [LARGE SCALE GENOMIC DNA]</scope>
    <source>
        <strain evidence="18 19">W3</strain>
    </source>
</reference>
<evidence type="ECO:0000259" key="17">
    <source>
        <dbReference type="SMART" id="SM00642"/>
    </source>
</evidence>
<keyword evidence="6" id="KW-0963">Cytoplasm</keyword>
<dbReference type="CDD" id="cd11325">
    <property type="entry name" value="AmyAc_GTHase"/>
    <property type="match status" value="1"/>
</dbReference>
<feature type="site" description="Transition state stabilizer" evidence="16">
    <location>
        <position position="410"/>
    </location>
</feature>
<dbReference type="InterPro" id="IPR013783">
    <property type="entry name" value="Ig-like_fold"/>
</dbReference>
<dbReference type="GO" id="GO:0033942">
    <property type="term" value="F:4-alpha-D-(1-&gt;4)-alpha-D-glucanotrehalose trehalohydrolase activity"/>
    <property type="evidence" value="ECO:0007669"/>
    <property type="project" value="UniProtKB-EC"/>
</dbReference>
<dbReference type="UniPathway" id="UPA00299"/>
<dbReference type="InterPro" id="IPR017853">
    <property type="entry name" value="GH"/>
</dbReference>
<feature type="active site" description="Nucleophile" evidence="15">
    <location>
        <position position="276"/>
    </location>
</feature>